<dbReference type="EMBL" id="CALNXJ010000093">
    <property type="protein sequence ID" value="CAH3163448.1"/>
    <property type="molecule type" value="Genomic_DNA"/>
</dbReference>
<keyword evidence="1" id="KW-1133">Transmembrane helix</keyword>
<feature type="transmembrane region" description="Helical" evidence="1">
    <location>
        <begin position="77"/>
        <end position="102"/>
    </location>
</feature>
<organism evidence="2 3">
    <name type="scientific">Pocillopora meandrina</name>
    <dbReference type="NCBI Taxonomy" id="46732"/>
    <lineage>
        <taxon>Eukaryota</taxon>
        <taxon>Metazoa</taxon>
        <taxon>Cnidaria</taxon>
        <taxon>Anthozoa</taxon>
        <taxon>Hexacorallia</taxon>
        <taxon>Scleractinia</taxon>
        <taxon>Astrocoeniina</taxon>
        <taxon>Pocilloporidae</taxon>
        <taxon>Pocillopora</taxon>
    </lineage>
</organism>
<evidence type="ECO:0000256" key="1">
    <source>
        <dbReference type="SAM" id="Phobius"/>
    </source>
</evidence>
<sequence>MSLTVPTLLLIFVLDLAAIFFNGLLLQSCFKDEKKYRSIKKCWILLGLQVACQVVILVADAAGWWNGFRIQATESCNFLRVLSLSMMFFQISNLVAIMKVCYEHPSVHEEHKTFSCLSLYAMLLLRFIVSAMIFWHHCLLQTPIFQVVLKVTLILTMSIDFYLVSVTLAKDDTESNEEIVSPKSDVAMDSRFLLRSWRAWTENKKYLLVIVFVATCSVLIFSDMARARFESALWGHDLKGATSFHIIVYPLILKFCWGICVPVTLYDAIDLSYPRKKGKGTITVTI</sequence>
<name>A0AAU9XYN4_9CNID</name>
<feature type="transmembrane region" description="Helical" evidence="1">
    <location>
        <begin position="114"/>
        <end position="135"/>
    </location>
</feature>
<protein>
    <submittedName>
        <fullName evidence="2">Uncharacterized protein</fullName>
    </submittedName>
</protein>
<keyword evidence="1" id="KW-0812">Transmembrane</keyword>
<feature type="transmembrane region" description="Helical" evidence="1">
    <location>
        <begin position="6"/>
        <end position="30"/>
    </location>
</feature>
<feature type="transmembrane region" description="Helical" evidence="1">
    <location>
        <begin position="42"/>
        <end position="65"/>
    </location>
</feature>
<comment type="caution">
    <text evidence="2">The sequence shown here is derived from an EMBL/GenBank/DDBJ whole genome shotgun (WGS) entry which is preliminary data.</text>
</comment>
<accession>A0AAU9XYN4</accession>
<feature type="transmembrane region" description="Helical" evidence="1">
    <location>
        <begin position="147"/>
        <end position="169"/>
    </location>
</feature>
<proteinExistence type="predicted"/>
<feature type="transmembrane region" description="Helical" evidence="1">
    <location>
        <begin position="246"/>
        <end position="269"/>
    </location>
</feature>
<feature type="transmembrane region" description="Helical" evidence="1">
    <location>
        <begin position="206"/>
        <end position="226"/>
    </location>
</feature>
<dbReference type="AlphaFoldDB" id="A0AAU9XYN4"/>
<evidence type="ECO:0000313" key="2">
    <source>
        <dbReference type="EMBL" id="CAH3163448.1"/>
    </source>
</evidence>
<evidence type="ECO:0000313" key="3">
    <source>
        <dbReference type="Proteomes" id="UP001159428"/>
    </source>
</evidence>
<gene>
    <name evidence="2" type="ORF">PMEA_00035530</name>
</gene>
<keyword evidence="3" id="KW-1185">Reference proteome</keyword>
<dbReference type="Proteomes" id="UP001159428">
    <property type="component" value="Unassembled WGS sequence"/>
</dbReference>
<reference evidence="2 3" key="1">
    <citation type="submission" date="2022-05" db="EMBL/GenBank/DDBJ databases">
        <authorList>
            <consortium name="Genoscope - CEA"/>
            <person name="William W."/>
        </authorList>
    </citation>
    <scope>NUCLEOTIDE SEQUENCE [LARGE SCALE GENOMIC DNA]</scope>
</reference>
<keyword evidence="1" id="KW-0472">Membrane</keyword>